<dbReference type="EMBL" id="JAGGKP010000001">
    <property type="protein sequence ID" value="MBP1936444.1"/>
    <property type="molecule type" value="Genomic_DNA"/>
</dbReference>
<feature type="region of interest" description="Disordered" evidence="1">
    <location>
        <begin position="425"/>
        <end position="462"/>
    </location>
</feature>
<evidence type="ECO:0000313" key="2">
    <source>
        <dbReference type="EMBL" id="MBP1936444.1"/>
    </source>
</evidence>
<proteinExistence type="predicted"/>
<protein>
    <recommendedName>
        <fullName evidence="4">Flagellar hook-length control protein FliK</fullName>
    </recommendedName>
</protein>
<organism evidence="2 3">
    <name type="scientific">Paenibacillus sediminis</name>
    <dbReference type="NCBI Taxonomy" id="664909"/>
    <lineage>
        <taxon>Bacteria</taxon>
        <taxon>Bacillati</taxon>
        <taxon>Bacillota</taxon>
        <taxon>Bacilli</taxon>
        <taxon>Bacillales</taxon>
        <taxon>Paenibacillaceae</taxon>
        <taxon>Paenibacillus</taxon>
    </lineage>
</organism>
<feature type="region of interest" description="Disordered" evidence="1">
    <location>
        <begin position="282"/>
        <end position="311"/>
    </location>
</feature>
<sequence>MNIGSLIRGLLGDSKPGESKQLELKTGQVVRGVVQQVSDDGMEAVVQIQGVQVKAKLETPLEKGQSTLLQVQPAGDGGTIVLKPLADSNMPIPGSSMTDVLKAVGLSDTKENREMIKLMQQSGIPLTKENVTIIQQVLSQKPSSVSAQNWIQSAAIALNRGLPITAETVKGLHQAVFGPPLHQLIANLEEQVTGLLVQGDFSPQKDAPEANRASGKAAVTGQEVGGAAAKASITADGAQLLTKLQSVLGELRSTLAMAGAPQAGGTARAGQAAAAGSAAAGAAPPVPAAAHGDGEGAQSPSPGAPSTQDSESWVGRVLKLLGAEHEQQVVRAAAQQLAAAPPQAPATAGTPASAAPQPAQAAAATSPEETAAAVLPQPNVAAQPTSTTASATAQPTGTTATAQSAAGLTVQSETLPAQGLAGQAVLNGSGAQSNPPAHTQSSTRTQEGAAPTSEAQTLPLNPSAEGAEVRDLKLNAVRNQIQDVQLSSAAATTSPDGSPKPQDVQTTLKGLLLQVLQSDDVPPQLKNAAEQLVGQLTGQQLLLTTDRTAPFAQVTFFIPLEGPDGSKTASIHIQSRRGKHGELDPSNCHLWFDLDMKNLGNTLVDVQVVDKIVSLKVYNDQDWVAPLLEDRREEISSALEGVGYQLSSLRTEPLPQRSEGAAQLSDESPATAYAPDRYKGVDFRI</sequence>
<feature type="region of interest" description="Disordered" evidence="1">
    <location>
        <begin position="655"/>
        <end position="685"/>
    </location>
</feature>
<feature type="compositionally biased region" description="Basic and acidic residues" evidence="1">
    <location>
        <begin position="676"/>
        <end position="685"/>
    </location>
</feature>
<evidence type="ECO:0000313" key="3">
    <source>
        <dbReference type="Proteomes" id="UP001519273"/>
    </source>
</evidence>
<dbReference type="RefSeq" id="WP_209846738.1">
    <property type="nucleotide sequence ID" value="NZ_CBCRVE010000002.1"/>
</dbReference>
<gene>
    <name evidence="2" type="ORF">J2Z20_001305</name>
</gene>
<dbReference type="Proteomes" id="UP001519273">
    <property type="component" value="Unassembled WGS sequence"/>
</dbReference>
<feature type="region of interest" description="Disordered" evidence="1">
    <location>
        <begin position="333"/>
        <end position="370"/>
    </location>
</feature>
<feature type="compositionally biased region" description="Low complexity" evidence="1">
    <location>
        <begin position="282"/>
        <end position="291"/>
    </location>
</feature>
<comment type="caution">
    <text evidence="2">The sequence shown here is derived from an EMBL/GenBank/DDBJ whole genome shotgun (WGS) entry which is preliminary data.</text>
</comment>
<keyword evidence="3" id="KW-1185">Reference proteome</keyword>
<accession>A0ABS4H1N7</accession>
<evidence type="ECO:0000256" key="1">
    <source>
        <dbReference type="SAM" id="MobiDB-lite"/>
    </source>
</evidence>
<feature type="compositionally biased region" description="Polar residues" evidence="1">
    <location>
        <begin position="298"/>
        <end position="311"/>
    </location>
</feature>
<reference evidence="2 3" key="1">
    <citation type="submission" date="2021-03" db="EMBL/GenBank/DDBJ databases">
        <title>Genomic Encyclopedia of Type Strains, Phase IV (KMG-IV): sequencing the most valuable type-strain genomes for metagenomic binning, comparative biology and taxonomic classification.</title>
        <authorList>
            <person name="Goeker M."/>
        </authorList>
    </citation>
    <scope>NUCLEOTIDE SEQUENCE [LARGE SCALE GENOMIC DNA]</scope>
    <source>
        <strain evidence="2 3">DSM 23491</strain>
    </source>
</reference>
<feature type="compositionally biased region" description="Polar residues" evidence="1">
    <location>
        <begin position="429"/>
        <end position="446"/>
    </location>
</feature>
<name>A0ABS4H1N7_9BACL</name>
<evidence type="ECO:0008006" key="4">
    <source>
        <dbReference type="Google" id="ProtNLM"/>
    </source>
</evidence>